<dbReference type="Gene3D" id="3.40.50.300">
    <property type="entry name" value="P-loop containing nucleotide triphosphate hydrolases"/>
    <property type="match status" value="1"/>
</dbReference>
<keyword evidence="2" id="KW-0547">Nucleotide-binding</keyword>
<evidence type="ECO:0000256" key="1">
    <source>
        <dbReference type="ARBA" id="ARBA00008535"/>
    </source>
</evidence>
<proteinExistence type="inferred from homology"/>
<dbReference type="SUPFAM" id="SSF52540">
    <property type="entry name" value="P-loop containing nucleoside triphosphate hydrolases"/>
    <property type="match status" value="1"/>
</dbReference>
<gene>
    <name evidence="6" type="ORF">XENOCAPTIV_025024</name>
</gene>
<feature type="compositionally biased region" description="Basic and acidic residues" evidence="4">
    <location>
        <begin position="1231"/>
        <end position="1252"/>
    </location>
</feature>
<feature type="domain" description="Fibronectin type-III" evidence="5">
    <location>
        <begin position="603"/>
        <end position="702"/>
    </location>
</feature>
<accession>A0ABV0RV61</accession>
<dbReference type="EMBL" id="JAHRIN010059411">
    <property type="protein sequence ID" value="MEQ2212094.1"/>
    <property type="molecule type" value="Genomic_DNA"/>
</dbReference>
<dbReference type="InterPro" id="IPR027417">
    <property type="entry name" value="P-loop_NTPase"/>
</dbReference>
<dbReference type="PROSITE" id="PS50853">
    <property type="entry name" value="FN3"/>
    <property type="match status" value="2"/>
</dbReference>
<dbReference type="PANTHER" id="PTHR31594">
    <property type="entry name" value="AIG1-TYPE G DOMAIN-CONTAINING PROTEIN"/>
    <property type="match status" value="1"/>
</dbReference>
<dbReference type="Proteomes" id="UP001434883">
    <property type="component" value="Unassembled WGS sequence"/>
</dbReference>
<keyword evidence="7" id="KW-1185">Reference proteome</keyword>
<dbReference type="InterPro" id="IPR040581">
    <property type="entry name" value="Thioredoxin_11"/>
</dbReference>
<feature type="coiled-coil region" evidence="3">
    <location>
        <begin position="1123"/>
        <end position="1171"/>
    </location>
</feature>
<dbReference type="InterPro" id="IPR013783">
    <property type="entry name" value="Ig-like_fold"/>
</dbReference>
<dbReference type="InterPro" id="IPR048997">
    <property type="entry name" value="Stonustoxin-like_helical"/>
</dbReference>
<evidence type="ECO:0000313" key="6">
    <source>
        <dbReference type="EMBL" id="MEQ2212094.1"/>
    </source>
</evidence>
<dbReference type="Pfam" id="PF21109">
    <property type="entry name" value="Stonustoxin_helical"/>
    <property type="match status" value="1"/>
</dbReference>
<comment type="similarity">
    <text evidence="1">Belongs to the TRAFAC class TrmE-Era-EngA-EngB-Septin-like GTPase superfamily. AIG1/Toc34/Toc159-like paraseptin GTPase family. IAN subfamily.</text>
</comment>
<dbReference type="InterPro" id="IPR052090">
    <property type="entry name" value="Cytolytic_pore-forming_toxin"/>
</dbReference>
<dbReference type="InterPro" id="IPR003961">
    <property type="entry name" value="FN3_dom"/>
</dbReference>
<reference evidence="6 7" key="1">
    <citation type="submission" date="2021-06" db="EMBL/GenBank/DDBJ databases">
        <authorList>
            <person name="Palmer J.M."/>
        </authorList>
    </citation>
    <scope>NUCLEOTIDE SEQUENCE [LARGE SCALE GENOMIC DNA]</scope>
    <source>
        <strain evidence="6 7">XC_2019</strain>
        <tissue evidence="6">Muscle</tissue>
    </source>
</reference>
<feature type="domain" description="Fibronectin type-III" evidence="5">
    <location>
        <begin position="506"/>
        <end position="601"/>
    </location>
</feature>
<dbReference type="SUPFAM" id="SSF49265">
    <property type="entry name" value="Fibronectin type III"/>
    <property type="match status" value="1"/>
</dbReference>
<keyword evidence="3" id="KW-0175">Coiled coil</keyword>
<dbReference type="InterPro" id="IPR036116">
    <property type="entry name" value="FN3_sf"/>
</dbReference>
<dbReference type="Pfam" id="PF00041">
    <property type="entry name" value="fn3"/>
    <property type="match status" value="2"/>
</dbReference>
<evidence type="ECO:0000256" key="3">
    <source>
        <dbReference type="SAM" id="Coils"/>
    </source>
</evidence>
<feature type="region of interest" description="Disordered" evidence="4">
    <location>
        <begin position="1227"/>
        <end position="1252"/>
    </location>
</feature>
<evidence type="ECO:0000256" key="2">
    <source>
        <dbReference type="ARBA" id="ARBA00022741"/>
    </source>
</evidence>
<sequence>MDSEKMIEVATLGRPFSLGMLYDCRQDTVIPGLTLWDCADLEKDKRESPKPNSDFEIVASESIEDKSSSLAVEASLKASFLGGLVKVEGSAKYLNDQMTSKNQARVTLKYKTTTKFQELSMNHLGRGNVKHSYVFENKLATHVVTGILYGAQAFFVFDQEKSETERHQDIQGNLKVLIEKIPCLSIEGEGSLKLEDKDIEKIKKFSCKFHGDFLLQKTPTTFQDAVEVYQSLPKLVGASGENAVPIKVWMLPLTNLDSSAAKLVREISVGLVQEVQSVLEELSELEIRCNDTMRNITTQQFPQISKKIKSFKSMCSEFRLGFQQTLAKKLPSIRGGGEEESELADVLKRRHSSPFNSKNLNEWMDCKEREIHILKSFTRMMKNTKIIPSQNEVDEELLSADHALCLVFTSLERHEPYLSALSNHLKGRTGTDDSHIYDVEKEQWYLSNNVADEMRRKVKLFSDFAEANKESTSTAFLTVGLTDKKHEGSTIYLYKDGLSISENFEPPSKPESVTAADINHNSVTLNISPPLFGAENITSYSVEYRVSGEDEWKQKIEPKSAELTVSHLKPNTEYVFRCRAVTSAGVGPANAINDPIKTLPCSPPGESQVEPNSSEISLSWEKPAELGPDVQILSYIVEYASTANSSKVEDLLWNQTRSRGEKATISGLHSETQYSVRVRCDCGVAGRSKESKIVKVCTTKREFGRLAEYLKDISKKTNSSLPSVYELPLRKDDMDIDGCQRYIFGKESLRPNRTIMLLGATGSGKSTLINGMINYMVGVKWNDGFRFKLINEDSSMSQTHSQTSEVTVYEIYHQDGFKIPYSLTVIDTPGFGDTRGVTRDREITEQIRRIFTSAEGVTEIDAVCFVTQASLARLTATQKYVFESVLSIFGKDVAENIVMLVTFADGKQPPVLEAINVSGVPCPKNDLGFPVHFKFNNSALFAHTKCHESRAHDEESAEDEDESFDEMFWKMGVKSMEKFFTALGKMTSKSLLMTKEVLKERKQLETAIEGLQPQVRAGLAKLEEIKTTKQKIKEHEAIITSNENFEIEVDVIKPIQKQLTGKGEYITNCQKCSITCHYPCIIAEDNKKHGCSAMDNKGMCTVCPGKCIWNVHFNQKYKWEYVQVKEKKTVQELKSKYEKAAKEKLTTEQLIERQEEEIAHLQNIMLSLMDQSADCITRLQEIALRPNPLAAPDYIDMLIEGEKAEAKKGYEARIKSLEEMKEKAQLMSKVSRQDKLTKPEEQLSAERQKRKESGGYLKRVLNFFGFSG</sequence>
<dbReference type="Pfam" id="PF04548">
    <property type="entry name" value="AIG1"/>
    <property type="match status" value="1"/>
</dbReference>
<dbReference type="InterPro" id="IPR006703">
    <property type="entry name" value="G_AIG1"/>
</dbReference>
<comment type="caution">
    <text evidence="6">The sequence shown here is derived from an EMBL/GenBank/DDBJ whole genome shotgun (WGS) entry which is preliminary data.</text>
</comment>
<protein>
    <recommendedName>
        <fullName evidence="5">Fibronectin type-III domain-containing protein</fullName>
    </recommendedName>
</protein>
<dbReference type="CDD" id="cd00063">
    <property type="entry name" value="FN3"/>
    <property type="match status" value="2"/>
</dbReference>
<evidence type="ECO:0000256" key="4">
    <source>
        <dbReference type="SAM" id="MobiDB-lite"/>
    </source>
</evidence>
<evidence type="ECO:0000259" key="5">
    <source>
        <dbReference type="PROSITE" id="PS50853"/>
    </source>
</evidence>
<organism evidence="6 7">
    <name type="scientific">Xenoophorus captivus</name>
    <dbReference type="NCBI Taxonomy" id="1517983"/>
    <lineage>
        <taxon>Eukaryota</taxon>
        <taxon>Metazoa</taxon>
        <taxon>Chordata</taxon>
        <taxon>Craniata</taxon>
        <taxon>Vertebrata</taxon>
        <taxon>Euteleostomi</taxon>
        <taxon>Actinopterygii</taxon>
        <taxon>Neopterygii</taxon>
        <taxon>Teleostei</taxon>
        <taxon>Neoteleostei</taxon>
        <taxon>Acanthomorphata</taxon>
        <taxon>Ovalentaria</taxon>
        <taxon>Atherinomorphae</taxon>
        <taxon>Cyprinodontiformes</taxon>
        <taxon>Goodeidae</taxon>
        <taxon>Xenoophorus</taxon>
    </lineage>
</organism>
<dbReference type="Pfam" id="PF18078">
    <property type="entry name" value="Thioredoxin_11"/>
    <property type="match status" value="1"/>
</dbReference>
<dbReference type="PANTHER" id="PTHR31594:SF16">
    <property type="entry name" value="SI:CH211-281L24.3"/>
    <property type="match status" value="1"/>
</dbReference>
<dbReference type="Gene3D" id="2.60.40.10">
    <property type="entry name" value="Immunoglobulins"/>
    <property type="match status" value="2"/>
</dbReference>
<name>A0ABV0RV61_9TELE</name>
<evidence type="ECO:0000313" key="7">
    <source>
        <dbReference type="Proteomes" id="UP001434883"/>
    </source>
</evidence>
<dbReference type="SMART" id="SM00060">
    <property type="entry name" value="FN3"/>
    <property type="match status" value="2"/>
</dbReference>